<evidence type="ECO:0000313" key="3">
    <source>
        <dbReference type="EMBL" id="KAK1362483.1"/>
    </source>
</evidence>
<dbReference type="InterPro" id="IPR011990">
    <property type="entry name" value="TPR-like_helical_dom_sf"/>
</dbReference>
<dbReference type="EMBL" id="JAUIZM010000010">
    <property type="protein sequence ID" value="KAK1362483.1"/>
    <property type="molecule type" value="Genomic_DNA"/>
</dbReference>
<evidence type="ECO:0000256" key="2">
    <source>
        <dbReference type="PROSITE-ProRule" id="PRU00708"/>
    </source>
</evidence>
<dbReference type="Pfam" id="PF01535">
    <property type="entry name" value="PPR"/>
    <property type="match status" value="2"/>
</dbReference>
<gene>
    <name evidence="3" type="ORF">POM88_046957</name>
</gene>
<dbReference type="PROSITE" id="PS51375">
    <property type="entry name" value="PPR"/>
    <property type="match status" value="2"/>
</dbReference>
<dbReference type="PANTHER" id="PTHR47926">
    <property type="entry name" value="PENTATRICOPEPTIDE REPEAT-CONTAINING PROTEIN"/>
    <property type="match status" value="1"/>
</dbReference>
<dbReference type="InterPro" id="IPR002885">
    <property type="entry name" value="PPR_rpt"/>
</dbReference>
<dbReference type="PANTHER" id="PTHR47926:SF359">
    <property type="entry name" value="PENTACOTRIPEPTIDE-REPEAT REGION OF PRORP DOMAIN-CONTAINING PROTEIN"/>
    <property type="match status" value="1"/>
</dbReference>
<keyword evidence="1" id="KW-0677">Repeat</keyword>
<dbReference type="Proteomes" id="UP001237642">
    <property type="component" value="Unassembled WGS sequence"/>
</dbReference>
<name>A0AAD8H9M4_9APIA</name>
<accession>A0AAD8H9M4</accession>
<reference evidence="3" key="1">
    <citation type="submission" date="2023-02" db="EMBL/GenBank/DDBJ databases">
        <title>Genome of toxic invasive species Heracleum sosnowskyi carries increased number of genes despite the absence of recent whole-genome duplications.</title>
        <authorList>
            <person name="Schelkunov M."/>
            <person name="Shtratnikova V."/>
            <person name="Makarenko M."/>
            <person name="Klepikova A."/>
            <person name="Omelchenko D."/>
            <person name="Novikova G."/>
            <person name="Obukhova E."/>
            <person name="Bogdanov V."/>
            <person name="Penin A."/>
            <person name="Logacheva M."/>
        </authorList>
    </citation>
    <scope>NUCLEOTIDE SEQUENCE</scope>
    <source>
        <strain evidence="3">Hsosn_3</strain>
        <tissue evidence="3">Leaf</tissue>
    </source>
</reference>
<protein>
    <submittedName>
        <fullName evidence="3">Mannosyl-oligosaccharide 1,2-alpha-mannosidase IA</fullName>
    </submittedName>
</protein>
<feature type="repeat" description="PPR" evidence="2">
    <location>
        <begin position="135"/>
        <end position="169"/>
    </location>
</feature>
<dbReference type="NCBIfam" id="TIGR00756">
    <property type="entry name" value="PPR"/>
    <property type="match status" value="1"/>
</dbReference>
<feature type="repeat" description="PPR" evidence="2">
    <location>
        <begin position="65"/>
        <end position="99"/>
    </location>
</feature>
<dbReference type="InterPro" id="IPR046960">
    <property type="entry name" value="PPR_At4g14850-like_plant"/>
</dbReference>
<dbReference type="GO" id="GO:0009451">
    <property type="term" value="P:RNA modification"/>
    <property type="evidence" value="ECO:0007669"/>
    <property type="project" value="InterPro"/>
</dbReference>
<organism evidence="3 4">
    <name type="scientific">Heracleum sosnowskyi</name>
    <dbReference type="NCBI Taxonomy" id="360622"/>
    <lineage>
        <taxon>Eukaryota</taxon>
        <taxon>Viridiplantae</taxon>
        <taxon>Streptophyta</taxon>
        <taxon>Embryophyta</taxon>
        <taxon>Tracheophyta</taxon>
        <taxon>Spermatophyta</taxon>
        <taxon>Magnoliopsida</taxon>
        <taxon>eudicotyledons</taxon>
        <taxon>Gunneridae</taxon>
        <taxon>Pentapetalae</taxon>
        <taxon>asterids</taxon>
        <taxon>campanulids</taxon>
        <taxon>Apiales</taxon>
        <taxon>Apiaceae</taxon>
        <taxon>Apioideae</taxon>
        <taxon>apioid superclade</taxon>
        <taxon>Tordylieae</taxon>
        <taxon>Tordyliinae</taxon>
        <taxon>Heracleum</taxon>
    </lineage>
</organism>
<keyword evidence="4" id="KW-1185">Reference proteome</keyword>
<comment type="caution">
    <text evidence="3">The sequence shown here is derived from an EMBL/GenBank/DDBJ whole genome shotgun (WGS) entry which is preliminary data.</text>
</comment>
<evidence type="ECO:0000256" key="1">
    <source>
        <dbReference type="ARBA" id="ARBA00022737"/>
    </source>
</evidence>
<dbReference type="AlphaFoldDB" id="A0AAD8H9M4"/>
<sequence length="176" mass="20187">MNHTVLNLLHKCHTLKNLKTLHSRLVIEGSVKSSDIVLNKILRIYFCFGESDCAHKLFDQVPEPNAFLWTSMIHGYVENQKYIESFCMFKCMLGLSVLPLNFTVMSVVKALARSGRLRDGEAVYGFVWKCGFVFDVMVQNAMIDLFMRCGEVGLARLVFDEMYERDVVTWNSMIGI</sequence>
<evidence type="ECO:0000313" key="4">
    <source>
        <dbReference type="Proteomes" id="UP001237642"/>
    </source>
</evidence>
<dbReference type="GO" id="GO:0003723">
    <property type="term" value="F:RNA binding"/>
    <property type="evidence" value="ECO:0007669"/>
    <property type="project" value="InterPro"/>
</dbReference>
<proteinExistence type="predicted"/>
<reference evidence="3" key="2">
    <citation type="submission" date="2023-05" db="EMBL/GenBank/DDBJ databases">
        <authorList>
            <person name="Schelkunov M.I."/>
        </authorList>
    </citation>
    <scope>NUCLEOTIDE SEQUENCE</scope>
    <source>
        <strain evidence="3">Hsosn_3</strain>
        <tissue evidence="3">Leaf</tissue>
    </source>
</reference>
<dbReference type="Gene3D" id="1.25.40.10">
    <property type="entry name" value="Tetratricopeptide repeat domain"/>
    <property type="match status" value="2"/>
</dbReference>